<evidence type="ECO:0000256" key="5">
    <source>
        <dbReference type="ARBA" id="ARBA00022989"/>
    </source>
</evidence>
<comment type="subcellular location">
    <subcellularLocation>
        <location evidence="1">Cell membrane</location>
        <topology evidence="1">Multi-pass membrane protein</topology>
    </subcellularLocation>
</comment>
<name>A0A7W7Y0G7_9GAMM</name>
<dbReference type="PANTHER" id="PTHR33452:SF1">
    <property type="entry name" value="INNER MEMBRANE PROTEIN YPHA-RELATED"/>
    <property type="match status" value="1"/>
</dbReference>
<evidence type="ECO:0000256" key="3">
    <source>
        <dbReference type="ARBA" id="ARBA00022475"/>
    </source>
</evidence>
<comment type="caution">
    <text evidence="8">The sequence shown here is derived from an EMBL/GenBank/DDBJ whole genome shotgun (WGS) entry which is preliminary data.</text>
</comment>
<keyword evidence="5 7" id="KW-1133">Transmembrane helix</keyword>
<dbReference type="RefSeq" id="WP_183948510.1">
    <property type="nucleotide sequence ID" value="NZ_JACHHX010000011.1"/>
</dbReference>
<feature type="transmembrane region" description="Helical" evidence="7">
    <location>
        <begin position="75"/>
        <end position="92"/>
    </location>
</feature>
<dbReference type="Proteomes" id="UP000519004">
    <property type="component" value="Unassembled WGS sequence"/>
</dbReference>
<dbReference type="InterPro" id="IPR051907">
    <property type="entry name" value="DoxX-like_oxidoreductase"/>
</dbReference>
<keyword evidence="4 7" id="KW-0812">Transmembrane</keyword>
<dbReference type="AlphaFoldDB" id="A0A7W7Y0G7"/>
<accession>A0A7W7Y0G7</accession>
<comment type="similarity">
    <text evidence="2">Belongs to the DoxX family.</text>
</comment>
<reference evidence="8 9" key="1">
    <citation type="submission" date="2020-08" db="EMBL/GenBank/DDBJ databases">
        <title>Genomic Encyclopedia of Type Strains, Phase IV (KMG-IV): sequencing the most valuable type-strain genomes for metagenomic binning, comparative biology and taxonomic classification.</title>
        <authorList>
            <person name="Goeker M."/>
        </authorList>
    </citation>
    <scope>NUCLEOTIDE SEQUENCE [LARGE SCALE GENOMIC DNA]</scope>
    <source>
        <strain evidence="8 9">DSM 25897</strain>
    </source>
</reference>
<evidence type="ECO:0000313" key="8">
    <source>
        <dbReference type="EMBL" id="MBB5015836.1"/>
    </source>
</evidence>
<feature type="transmembrane region" description="Helical" evidence="7">
    <location>
        <begin position="46"/>
        <end position="68"/>
    </location>
</feature>
<dbReference type="PANTHER" id="PTHR33452">
    <property type="entry name" value="OXIDOREDUCTASE CATD-RELATED"/>
    <property type="match status" value="1"/>
</dbReference>
<proteinExistence type="inferred from homology"/>
<keyword evidence="9" id="KW-1185">Reference proteome</keyword>
<sequence>MTSTLRPQDYAATLLRLSLGILFLAHAGLKLFVFTIPGTVGYFESIGFPGFLAHLVIAGELIGGLALLAGVMTRWASLGLAVIAFGAIYPHAGNGWVFSAPGGGWEFPLFLGITALVQALLGPGAFALKLNAARA</sequence>
<evidence type="ECO:0000256" key="2">
    <source>
        <dbReference type="ARBA" id="ARBA00006679"/>
    </source>
</evidence>
<dbReference type="InterPro" id="IPR032808">
    <property type="entry name" value="DoxX"/>
</dbReference>
<evidence type="ECO:0000256" key="6">
    <source>
        <dbReference type="ARBA" id="ARBA00023136"/>
    </source>
</evidence>
<feature type="transmembrane region" description="Helical" evidence="7">
    <location>
        <begin position="12"/>
        <end position="34"/>
    </location>
</feature>
<evidence type="ECO:0000256" key="4">
    <source>
        <dbReference type="ARBA" id="ARBA00022692"/>
    </source>
</evidence>
<feature type="transmembrane region" description="Helical" evidence="7">
    <location>
        <begin position="107"/>
        <end position="128"/>
    </location>
</feature>
<dbReference type="Pfam" id="PF07681">
    <property type="entry name" value="DoxX"/>
    <property type="match status" value="1"/>
</dbReference>
<evidence type="ECO:0000313" key="9">
    <source>
        <dbReference type="Proteomes" id="UP000519004"/>
    </source>
</evidence>
<protein>
    <submittedName>
        <fullName evidence="8">Putative oxidoreductase</fullName>
    </submittedName>
</protein>
<keyword evidence="6 7" id="KW-0472">Membrane</keyword>
<dbReference type="GO" id="GO:0005886">
    <property type="term" value="C:plasma membrane"/>
    <property type="evidence" value="ECO:0007669"/>
    <property type="project" value="UniProtKB-SubCell"/>
</dbReference>
<gene>
    <name evidence="8" type="ORF">HNQ58_001746</name>
</gene>
<evidence type="ECO:0000256" key="7">
    <source>
        <dbReference type="SAM" id="Phobius"/>
    </source>
</evidence>
<dbReference type="EMBL" id="JACHHX010000011">
    <property type="protein sequence ID" value="MBB5015836.1"/>
    <property type="molecule type" value="Genomic_DNA"/>
</dbReference>
<organism evidence="8 9">
    <name type="scientific">Rehaibacterium terrae</name>
    <dbReference type="NCBI Taxonomy" id="1341696"/>
    <lineage>
        <taxon>Bacteria</taxon>
        <taxon>Pseudomonadati</taxon>
        <taxon>Pseudomonadota</taxon>
        <taxon>Gammaproteobacteria</taxon>
        <taxon>Lysobacterales</taxon>
        <taxon>Lysobacteraceae</taxon>
        <taxon>Rehaibacterium</taxon>
    </lineage>
</organism>
<keyword evidence="3" id="KW-1003">Cell membrane</keyword>
<evidence type="ECO:0000256" key="1">
    <source>
        <dbReference type="ARBA" id="ARBA00004651"/>
    </source>
</evidence>